<feature type="signal peptide" evidence="2">
    <location>
        <begin position="1"/>
        <end position="18"/>
    </location>
</feature>
<keyword evidence="2" id="KW-0732">Signal</keyword>
<name>A0ABC8KVP6_ERUVS</name>
<protein>
    <submittedName>
        <fullName evidence="3">Uncharacterized protein</fullName>
    </submittedName>
</protein>
<keyword evidence="4" id="KW-1185">Reference proteome</keyword>
<dbReference type="AlphaFoldDB" id="A0ABC8KVP6"/>
<evidence type="ECO:0000313" key="4">
    <source>
        <dbReference type="Proteomes" id="UP001642260"/>
    </source>
</evidence>
<sequence length="340" mass="39211">MKCLMPLSVLLLPHPLHLLKLVLLQCNKQVSPPPQPCTSAYIIEDRLLNELLLAPGRERIPKLSPNDEPNTFWFRKRNRNAICKSILKCFHTLLECYPTYAHVPIVTKRMWLRSFAQDWNWDPAHTEEVRTAFNVQANKQYKSNMTFWKKKWKLKKDKPIGLDENVWLGLKAYWQLDETASIAETNSQNRKSQRGGKGVSTHNCGAKTREEREIEMTAENGGVPPSWLDLMEDMHTNKQTGEVQDPVARELLDTLKKMKAEKEAQLQQSQMCAVEGSTASNVMSRKEINQMVLELKTDQNEERTKRRALEVELRAVSDFISRVYPEDFSASQSFSPSQPE</sequence>
<dbReference type="InterPro" id="IPR004252">
    <property type="entry name" value="Probable_transposase_24"/>
</dbReference>
<comment type="caution">
    <text evidence="3">The sequence shown here is derived from an EMBL/GenBank/DDBJ whole genome shotgun (WGS) entry which is preliminary data.</text>
</comment>
<dbReference type="Proteomes" id="UP001642260">
    <property type="component" value="Unassembled WGS sequence"/>
</dbReference>
<gene>
    <name evidence="3" type="ORF">ERUC_LOCUS28381</name>
</gene>
<evidence type="ECO:0000313" key="3">
    <source>
        <dbReference type="EMBL" id="CAH8362625.1"/>
    </source>
</evidence>
<organism evidence="3 4">
    <name type="scientific">Eruca vesicaria subsp. sativa</name>
    <name type="common">Garden rocket</name>
    <name type="synonym">Eruca sativa</name>
    <dbReference type="NCBI Taxonomy" id="29727"/>
    <lineage>
        <taxon>Eukaryota</taxon>
        <taxon>Viridiplantae</taxon>
        <taxon>Streptophyta</taxon>
        <taxon>Embryophyta</taxon>
        <taxon>Tracheophyta</taxon>
        <taxon>Spermatophyta</taxon>
        <taxon>Magnoliopsida</taxon>
        <taxon>eudicotyledons</taxon>
        <taxon>Gunneridae</taxon>
        <taxon>Pentapetalae</taxon>
        <taxon>rosids</taxon>
        <taxon>malvids</taxon>
        <taxon>Brassicales</taxon>
        <taxon>Brassicaceae</taxon>
        <taxon>Brassiceae</taxon>
        <taxon>Eruca</taxon>
    </lineage>
</organism>
<dbReference type="Pfam" id="PF03004">
    <property type="entry name" value="Transposase_24"/>
    <property type="match status" value="1"/>
</dbReference>
<proteinExistence type="predicted"/>
<accession>A0ABC8KVP6</accession>
<dbReference type="EMBL" id="CAKOAT010337376">
    <property type="protein sequence ID" value="CAH8362625.1"/>
    <property type="molecule type" value="Genomic_DNA"/>
</dbReference>
<evidence type="ECO:0000256" key="2">
    <source>
        <dbReference type="SAM" id="SignalP"/>
    </source>
</evidence>
<evidence type="ECO:0000256" key="1">
    <source>
        <dbReference type="SAM" id="MobiDB-lite"/>
    </source>
</evidence>
<feature type="region of interest" description="Disordered" evidence="1">
    <location>
        <begin position="185"/>
        <end position="210"/>
    </location>
</feature>
<feature type="chain" id="PRO_5044818398" evidence="2">
    <location>
        <begin position="19"/>
        <end position="340"/>
    </location>
</feature>
<reference evidence="3 4" key="1">
    <citation type="submission" date="2022-03" db="EMBL/GenBank/DDBJ databases">
        <authorList>
            <person name="Macdonald S."/>
            <person name="Ahmed S."/>
            <person name="Newling K."/>
        </authorList>
    </citation>
    <scope>NUCLEOTIDE SEQUENCE [LARGE SCALE GENOMIC DNA]</scope>
</reference>